<dbReference type="EMBL" id="MFNE01000031">
    <property type="protein sequence ID" value="OGG94914.1"/>
    <property type="molecule type" value="Genomic_DNA"/>
</dbReference>
<proteinExistence type="predicted"/>
<evidence type="ECO:0000313" key="2">
    <source>
        <dbReference type="Proteomes" id="UP000178449"/>
    </source>
</evidence>
<organism evidence="1 2">
    <name type="scientific">Candidatus Lambdaproteobacteria bacterium RIFOXYD2_FULL_50_16</name>
    <dbReference type="NCBI Taxonomy" id="1817772"/>
    <lineage>
        <taxon>Bacteria</taxon>
        <taxon>Pseudomonadati</taxon>
        <taxon>Pseudomonadota</taxon>
        <taxon>Candidatus Lambdaproteobacteria</taxon>
    </lineage>
</organism>
<protein>
    <submittedName>
        <fullName evidence="1">Uncharacterized protein</fullName>
    </submittedName>
</protein>
<dbReference type="STRING" id="1817772.A2527_10070"/>
<name>A0A1F6G9Z2_9PROT</name>
<accession>A0A1F6G9Z2</accession>
<comment type="caution">
    <text evidence="1">The sequence shown here is derived from an EMBL/GenBank/DDBJ whole genome shotgun (WGS) entry which is preliminary data.</text>
</comment>
<reference evidence="1 2" key="1">
    <citation type="journal article" date="2016" name="Nat. Commun.">
        <title>Thousands of microbial genomes shed light on interconnected biogeochemical processes in an aquifer system.</title>
        <authorList>
            <person name="Anantharaman K."/>
            <person name="Brown C.T."/>
            <person name="Hug L.A."/>
            <person name="Sharon I."/>
            <person name="Castelle C.J."/>
            <person name="Probst A.J."/>
            <person name="Thomas B.C."/>
            <person name="Singh A."/>
            <person name="Wilkins M.J."/>
            <person name="Karaoz U."/>
            <person name="Brodie E.L."/>
            <person name="Williams K.H."/>
            <person name="Hubbard S.S."/>
            <person name="Banfield J.F."/>
        </authorList>
    </citation>
    <scope>NUCLEOTIDE SEQUENCE [LARGE SCALE GENOMIC DNA]</scope>
</reference>
<sequence>MDIKESPQYLEIQERLAAAIRAVIQTQIETKEPPETLLTLERLVEEGFKEKEALGLIGQAVSREVAELIAGNGELNLERYRVALEALPQPFAEPRTKEEDL</sequence>
<dbReference type="AlphaFoldDB" id="A0A1F6G9Z2"/>
<evidence type="ECO:0000313" key="1">
    <source>
        <dbReference type="EMBL" id="OGG94914.1"/>
    </source>
</evidence>
<gene>
    <name evidence="1" type="ORF">A2527_10070</name>
</gene>
<dbReference type="Proteomes" id="UP000178449">
    <property type="component" value="Unassembled WGS sequence"/>
</dbReference>